<protein>
    <submittedName>
        <fullName evidence="5">AraC family transcriptional regulator [Lactobacillus apis]</fullName>
    </submittedName>
</protein>
<evidence type="ECO:0000313" key="6">
    <source>
        <dbReference type="Proteomes" id="UP000289996"/>
    </source>
</evidence>
<evidence type="ECO:0000313" key="5">
    <source>
        <dbReference type="EMBL" id="VDG26940.1"/>
    </source>
</evidence>
<dbReference type="PROSITE" id="PS01124">
    <property type="entry name" value="HTH_ARAC_FAMILY_2"/>
    <property type="match status" value="1"/>
</dbReference>
<evidence type="ECO:0000256" key="1">
    <source>
        <dbReference type="ARBA" id="ARBA00023015"/>
    </source>
</evidence>
<dbReference type="SUPFAM" id="SSF51215">
    <property type="entry name" value="Regulatory protein AraC"/>
    <property type="match status" value="1"/>
</dbReference>
<dbReference type="GO" id="GO:0043565">
    <property type="term" value="F:sequence-specific DNA binding"/>
    <property type="evidence" value="ECO:0007669"/>
    <property type="project" value="InterPro"/>
</dbReference>
<dbReference type="RefSeq" id="WP_130851268.1">
    <property type="nucleotide sequence ID" value="NZ_UYIG01000001.1"/>
</dbReference>
<dbReference type="OrthoDB" id="9813413at2"/>
<organism evidence="5 6">
    <name type="scientific">Lactiplantibacillus mudanjiangensis</name>
    <dbReference type="NCBI Taxonomy" id="1296538"/>
    <lineage>
        <taxon>Bacteria</taxon>
        <taxon>Bacillati</taxon>
        <taxon>Bacillota</taxon>
        <taxon>Bacilli</taxon>
        <taxon>Lactobacillales</taxon>
        <taxon>Lactobacillaceae</taxon>
        <taxon>Lactiplantibacillus</taxon>
    </lineage>
</organism>
<dbReference type="PANTHER" id="PTHR43280">
    <property type="entry name" value="ARAC-FAMILY TRANSCRIPTIONAL REGULATOR"/>
    <property type="match status" value="1"/>
</dbReference>
<name>A0A660DUR9_9LACO</name>
<feature type="domain" description="HTH araC/xylS-type" evidence="4">
    <location>
        <begin position="226"/>
        <end position="323"/>
    </location>
</feature>
<evidence type="ECO:0000256" key="2">
    <source>
        <dbReference type="ARBA" id="ARBA00023125"/>
    </source>
</evidence>
<dbReference type="SUPFAM" id="SSF46689">
    <property type="entry name" value="Homeodomain-like"/>
    <property type="match status" value="1"/>
</dbReference>
<dbReference type="EMBL" id="UYIG01000001">
    <property type="protein sequence ID" value="VDG26940.1"/>
    <property type="molecule type" value="Genomic_DNA"/>
</dbReference>
<keyword evidence="6" id="KW-1185">Reference proteome</keyword>
<keyword evidence="2" id="KW-0238">DNA-binding</keyword>
<dbReference type="InterPro" id="IPR013096">
    <property type="entry name" value="Cupin_2"/>
</dbReference>
<dbReference type="PROSITE" id="PS00041">
    <property type="entry name" value="HTH_ARAC_FAMILY_1"/>
    <property type="match status" value="1"/>
</dbReference>
<gene>
    <name evidence="5" type="ORF">MUDAN_MDHGFNIF_00333</name>
</gene>
<accession>A0A660DUR9</accession>
<dbReference type="PANTHER" id="PTHR43280:SF2">
    <property type="entry name" value="HTH-TYPE TRANSCRIPTIONAL REGULATOR EXSA"/>
    <property type="match status" value="1"/>
</dbReference>
<dbReference type="Pfam" id="PF07883">
    <property type="entry name" value="Cupin_2"/>
    <property type="match status" value="1"/>
</dbReference>
<dbReference type="Gene3D" id="1.10.10.60">
    <property type="entry name" value="Homeodomain-like"/>
    <property type="match status" value="2"/>
</dbReference>
<keyword evidence="1" id="KW-0805">Transcription regulation</keyword>
<dbReference type="InterPro" id="IPR018060">
    <property type="entry name" value="HTH_AraC"/>
</dbReference>
<dbReference type="Pfam" id="PF12833">
    <property type="entry name" value="HTH_18"/>
    <property type="match status" value="1"/>
</dbReference>
<dbReference type="PRINTS" id="PR00032">
    <property type="entry name" value="HTHARAC"/>
</dbReference>
<dbReference type="InterPro" id="IPR009057">
    <property type="entry name" value="Homeodomain-like_sf"/>
</dbReference>
<dbReference type="Gene3D" id="2.60.120.10">
    <property type="entry name" value="Jelly Rolls"/>
    <property type="match status" value="1"/>
</dbReference>
<reference evidence="5 6" key="1">
    <citation type="submission" date="2018-11" db="EMBL/GenBank/DDBJ databases">
        <authorList>
            <person name="Wuyts S."/>
        </authorList>
    </citation>
    <scope>NUCLEOTIDE SEQUENCE [LARGE SCALE GENOMIC DNA]</scope>
    <source>
        <strain evidence="5">Lactobacillus mudanjiangensis AMBF249</strain>
    </source>
</reference>
<dbReference type="AlphaFoldDB" id="A0A660DUR9"/>
<sequence>MNAQLAAIIDQIPTTTTLDKYQPTSFEDDKFGTVFNYNRTLSDGIGQSLATVNRSIAISRQPKAATPWHLHNYIELTFVLRGSAKLYLDNQVLDITTGQLLLIGQQTIHTIKLADKAAIVFNIAITGTFLTQERLAMLQNIRTVAKLLFSILQNTHAQPLTYLKFNAEQQPQIDNTLTELICDYYQPCLGSQALIDLNILKLLVQLVRLRQSQQQATIVNQSSDIFDMLIYIENHFQDLSLTQMAQTFHFHPNYLSAKLKLATGRTFKQLIALQRLNTAANELTYTNLPVATIAERVGYLDTSYFYHEFKRLFGVTPTQYRQNA</sequence>
<dbReference type="GO" id="GO:0003700">
    <property type="term" value="F:DNA-binding transcription factor activity"/>
    <property type="evidence" value="ECO:0007669"/>
    <property type="project" value="InterPro"/>
</dbReference>
<proteinExistence type="predicted"/>
<dbReference type="SMART" id="SM00342">
    <property type="entry name" value="HTH_ARAC"/>
    <property type="match status" value="1"/>
</dbReference>
<keyword evidence="3" id="KW-0804">Transcription</keyword>
<evidence type="ECO:0000259" key="4">
    <source>
        <dbReference type="PROSITE" id="PS01124"/>
    </source>
</evidence>
<dbReference type="InterPro" id="IPR037923">
    <property type="entry name" value="HTH-like"/>
</dbReference>
<dbReference type="InterPro" id="IPR020449">
    <property type="entry name" value="Tscrpt_reg_AraC-type_HTH"/>
</dbReference>
<evidence type="ECO:0000256" key="3">
    <source>
        <dbReference type="ARBA" id="ARBA00023163"/>
    </source>
</evidence>
<dbReference type="InterPro" id="IPR014710">
    <property type="entry name" value="RmlC-like_jellyroll"/>
</dbReference>
<dbReference type="InterPro" id="IPR018062">
    <property type="entry name" value="HTH_AraC-typ_CS"/>
</dbReference>
<dbReference type="Proteomes" id="UP000289996">
    <property type="component" value="Unassembled WGS sequence"/>
</dbReference>